<dbReference type="RefSeq" id="WP_274338681.1">
    <property type="nucleotide sequence ID" value="NZ_CP118109.1"/>
</dbReference>
<accession>A0ABY7XH11</accession>
<geneLocation type="plasmid" evidence="1 2">
    <name>unnamed1</name>
</geneLocation>
<protein>
    <submittedName>
        <fullName evidence="1">Uncharacterized protein</fullName>
    </submittedName>
</protein>
<evidence type="ECO:0000313" key="2">
    <source>
        <dbReference type="Proteomes" id="UP001221519"/>
    </source>
</evidence>
<reference evidence="1 2" key="1">
    <citation type="submission" date="2023-02" db="EMBL/GenBank/DDBJ databases">
        <title>Pathogen: clinical or host-associated sample.</title>
        <authorList>
            <person name="Hergert J."/>
            <person name="Casey R."/>
            <person name="Wagner J."/>
            <person name="Young E.L."/>
            <person name="Oakeson K.F."/>
        </authorList>
    </citation>
    <scope>NUCLEOTIDE SEQUENCE [LARGE SCALE GENOMIC DNA]</scope>
    <source>
        <strain evidence="1 2">2022CK-00829</strain>
        <plasmid evidence="1 2">unnamed1</plasmid>
    </source>
</reference>
<sequence length="55" mass="6713">MDVKIVQKEGLDKPFYQLTLSNREIKEMYDYFYPKRWSSKYAEQILNILEDHLPS</sequence>
<evidence type="ECO:0000313" key="1">
    <source>
        <dbReference type="EMBL" id="WDI05073.1"/>
    </source>
</evidence>
<proteinExistence type="predicted"/>
<organism evidence="1 2">
    <name type="scientific">Paenibacillus urinalis</name>
    <dbReference type="NCBI Taxonomy" id="521520"/>
    <lineage>
        <taxon>Bacteria</taxon>
        <taxon>Bacillati</taxon>
        <taxon>Bacillota</taxon>
        <taxon>Bacilli</taxon>
        <taxon>Bacillales</taxon>
        <taxon>Paenibacillaceae</taxon>
        <taxon>Paenibacillus</taxon>
    </lineage>
</organism>
<dbReference type="EMBL" id="CP118109">
    <property type="protein sequence ID" value="WDI05073.1"/>
    <property type="molecule type" value="Genomic_DNA"/>
</dbReference>
<keyword evidence="1" id="KW-0614">Plasmid</keyword>
<dbReference type="Proteomes" id="UP001221519">
    <property type="component" value="Plasmid unnamed1"/>
</dbReference>
<name>A0ABY7XH11_9BACL</name>
<gene>
    <name evidence="1" type="ORF">PUW25_26245</name>
</gene>
<keyword evidence="2" id="KW-1185">Reference proteome</keyword>